<dbReference type="InterPro" id="IPR014710">
    <property type="entry name" value="RmlC-like_jellyroll"/>
</dbReference>
<evidence type="ECO:0000313" key="3">
    <source>
        <dbReference type="Proteomes" id="UP000189369"/>
    </source>
</evidence>
<dbReference type="STRING" id="643674.PAEH1_01690"/>
<dbReference type="AlphaFoldDB" id="A0A1U9JXT0"/>
<dbReference type="InterPro" id="IPR011051">
    <property type="entry name" value="RmlC_Cupin_sf"/>
</dbReference>
<dbReference type="Pfam" id="PF12973">
    <property type="entry name" value="Cupin_7"/>
    <property type="match status" value="1"/>
</dbReference>
<organism evidence="2 3">
    <name type="scientific">Paenalcaligenes hominis</name>
    <dbReference type="NCBI Taxonomy" id="643674"/>
    <lineage>
        <taxon>Bacteria</taxon>
        <taxon>Pseudomonadati</taxon>
        <taxon>Pseudomonadota</taxon>
        <taxon>Betaproteobacteria</taxon>
        <taxon>Burkholderiales</taxon>
        <taxon>Alcaligenaceae</taxon>
        <taxon>Paenalcaligenes</taxon>
    </lineage>
</organism>
<dbReference type="CDD" id="cd20302">
    <property type="entry name" value="cupin_DAD"/>
    <property type="match status" value="1"/>
</dbReference>
<dbReference type="KEGG" id="phn:PAEH1_01690"/>
<dbReference type="Gene3D" id="2.60.120.10">
    <property type="entry name" value="Jelly Rolls"/>
    <property type="match status" value="1"/>
</dbReference>
<evidence type="ECO:0000259" key="1">
    <source>
        <dbReference type="Pfam" id="PF12973"/>
    </source>
</evidence>
<proteinExistence type="predicted"/>
<protein>
    <submittedName>
        <fullName evidence="2">tRNA modification GTPase</fullName>
    </submittedName>
</protein>
<reference evidence="2 3" key="1">
    <citation type="submission" date="2017-01" db="EMBL/GenBank/DDBJ databases">
        <title>Complete Genome Sequence of Paenalcaligenes hominis, Isolated from a paraplegic Patient with neurogenic bladder.</title>
        <authorList>
            <person name="Mukhopadhyay R."/>
            <person name="Joaquin J."/>
            <person name="Hogue R."/>
            <person name="Kilaru A."/>
            <person name="Jospin G."/>
            <person name="Mars K."/>
            <person name="Eisen J.A."/>
            <person name="Chaturvedi V."/>
        </authorList>
    </citation>
    <scope>NUCLEOTIDE SEQUENCE [LARGE SCALE GENOMIC DNA]</scope>
    <source>
        <strain evidence="2 3">15S00501</strain>
    </source>
</reference>
<feature type="domain" description="ChrR-like cupin" evidence="1">
    <location>
        <begin position="34"/>
        <end position="125"/>
    </location>
</feature>
<dbReference type="EMBL" id="CP019697">
    <property type="protein sequence ID" value="AQS50587.1"/>
    <property type="molecule type" value="Genomic_DNA"/>
</dbReference>
<dbReference type="Proteomes" id="UP000189369">
    <property type="component" value="Chromosome"/>
</dbReference>
<dbReference type="OrthoDB" id="564955at2"/>
<dbReference type="InterPro" id="IPR025979">
    <property type="entry name" value="ChrR-like_cupin_dom"/>
</dbReference>
<dbReference type="SUPFAM" id="SSF51182">
    <property type="entry name" value="RmlC-like cupins"/>
    <property type="match status" value="1"/>
</dbReference>
<name>A0A1U9JXT0_9BURK</name>
<accession>A0A1U9JXT0</accession>
<dbReference type="RefSeq" id="WP_077733128.1">
    <property type="nucleotide sequence ID" value="NZ_JBGJLN010000002.1"/>
</dbReference>
<sequence length="170" mass="19703">MRQNTDSYITLEKRLDEIRAKFAPEEGYLDASEQTSPWIPMNDIVSLRHLSFDIRNNVSVHIMRATQGGALGRHRHRAPVMGYVLSGSLYYKEYDWVATAGSYFNEAPGRAHTLMTDTGMETLFQLGTPVEFLDENDRIIEIIDVFWMIDHYLTYCEKHNLPINEALFIR</sequence>
<gene>
    <name evidence="2" type="ORF">PAEH1_01690</name>
</gene>
<evidence type="ECO:0000313" key="2">
    <source>
        <dbReference type="EMBL" id="AQS50587.1"/>
    </source>
</evidence>